<dbReference type="InterPro" id="IPR017972">
    <property type="entry name" value="Cyt_P450_CS"/>
</dbReference>
<evidence type="ECO:0000256" key="4">
    <source>
        <dbReference type="ARBA" id="ARBA00023002"/>
    </source>
</evidence>
<dbReference type="PANTHER" id="PTHR24287:SF5">
    <property type="entry name" value="P450, PUTATIVE (EUROFUNG)-RELATED"/>
    <property type="match status" value="1"/>
</dbReference>
<dbReference type="GO" id="GO:0005506">
    <property type="term" value="F:iron ion binding"/>
    <property type="evidence" value="ECO:0007669"/>
    <property type="project" value="InterPro"/>
</dbReference>
<dbReference type="SUPFAM" id="SSF48264">
    <property type="entry name" value="Cytochrome P450"/>
    <property type="match status" value="1"/>
</dbReference>
<sequence length="492" mass="56090">MDVLNAALSRFSPTAAPCFLKNQATGQIWPTNPIQVAAVDFLYRMVKAVKAQKNYEFWRDNIFGTSGRWTVEARILNERTIFTADPGNIKAMLATQFSDHGKGPDYHAMWKDFLGNSIFATDGEMWSASRKLVRPQFTRDRLSDLECFEAHMQTLFRVLDAADSLLGSKHAEGIPMSEEKVIDIRDLFYRFTFDVQPTSYLDRTSNRSQFAHAFDEVQRMQTIFVRSRQFSKFISKKTFRVSLNLMNGFIYNYVRRALSLSPQEAQQKSQSVLRDQIVGVLLAGRDTTAATLSWALYELSRQPEAVALLRSEILQTVGSDAPTYDQLKNMPYLKALLNETLRIYPAVPYNVRVALEDTTLPYGGGSDGSEPIAILKNTKIAYSTLILHRRRDLYPATSEKFADPTIFSPDRWQHWHPNPHDYIPFNAGPRICVGQQFALTEMPYVLCRLFQRFEKVESHMQQIDGGDPTLKADIILSPGDGVWVSLNTPRQR</sequence>
<dbReference type="GO" id="GO:0020037">
    <property type="term" value="F:heme binding"/>
    <property type="evidence" value="ECO:0007669"/>
    <property type="project" value="InterPro"/>
</dbReference>
<keyword evidence="6 8" id="KW-0503">Monooxygenase</keyword>
<evidence type="ECO:0008006" key="11">
    <source>
        <dbReference type="Google" id="ProtNLM"/>
    </source>
</evidence>
<accession>A0A7H8R6R7</accession>
<dbReference type="RefSeq" id="XP_035347605.1">
    <property type="nucleotide sequence ID" value="XM_035491712.1"/>
</dbReference>
<reference evidence="10" key="1">
    <citation type="submission" date="2020-06" db="EMBL/GenBank/DDBJ databases">
        <title>A chromosome-scale genome assembly of Talaromyces rugulosus W13939.</title>
        <authorList>
            <person name="Wang B."/>
            <person name="Guo L."/>
            <person name="Ye K."/>
            <person name="Wang L."/>
        </authorList>
    </citation>
    <scope>NUCLEOTIDE SEQUENCE [LARGE SCALE GENOMIC DNA]</scope>
    <source>
        <strain evidence="10">W13939</strain>
    </source>
</reference>
<proteinExistence type="inferred from homology"/>
<dbReference type="OrthoDB" id="1470350at2759"/>
<evidence type="ECO:0000256" key="3">
    <source>
        <dbReference type="ARBA" id="ARBA00022723"/>
    </source>
</evidence>
<keyword evidence="5 7" id="KW-0408">Iron</keyword>
<comment type="cofactor">
    <cofactor evidence="1 7">
        <name>heme</name>
        <dbReference type="ChEBI" id="CHEBI:30413"/>
    </cofactor>
</comment>
<dbReference type="KEGG" id="trg:TRUGW13939_08579"/>
<evidence type="ECO:0000256" key="2">
    <source>
        <dbReference type="ARBA" id="ARBA00010617"/>
    </source>
</evidence>
<dbReference type="GO" id="GO:0016705">
    <property type="term" value="F:oxidoreductase activity, acting on paired donors, with incorporation or reduction of molecular oxygen"/>
    <property type="evidence" value="ECO:0007669"/>
    <property type="project" value="InterPro"/>
</dbReference>
<evidence type="ECO:0000256" key="6">
    <source>
        <dbReference type="ARBA" id="ARBA00023033"/>
    </source>
</evidence>
<gene>
    <name evidence="9" type="ORF">TRUGW13939_08579</name>
</gene>
<dbReference type="PROSITE" id="PS00086">
    <property type="entry name" value="CYTOCHROME_P450"/>
    <property type="match status" value="1"/>
</dbReference>
<dbReference type="InterPro" id="IPR002401">
    <property type="entry name" value="Cyt_P450_E_grp-I"/>
</dbReference>
<evidence type="ECO:0000256" key="7">
    <source>
        <dbReference type="PIRSR" id="PIRSR602401-1"/>
    </source>
</evidence>
<keyword evidence="4 8" id="KW-0560">Oxidoreductase</keyword>
<evidence type="ECO:0000256" key="1">
    <source>
        <dbReference type="ARBA" id="ARBA00001971"/>
    </source>
</evidence>
<dbReference type="PRINTS" id="PR00463">
    <property type="entry name" value="EP450I"/>
</dbReference>
<dbReference type="InterPro" id="IPR036396">
    <property type="entry name" value="Cyt_P450_sf"/>
</dbReference>
<dbReference type="PRINTS" id="PR00385">
    <property type="entry name" value="P450"/>
</dbReference>
<evidence type="ECO:0000313" key="10">
    <source>
        <dbReference type="Proteomes" id="UP000509510"/>
    </source>
</evidence>
<dbReference type="CDD" id="cd11063">
    <property type="entry name" value="CYP52"/>
    <property type="match status" value="1"/>
</dbReference>
<keyword evidence="10" id="KW-1185">Reference proteome</keyword>
<evidence type="ECO:0000256" key="5">
    <source>
        <dbReference type="ARBA" id="ARBA00023004"/>
    </source>
</evidence>
<evidence type="ECO:0000313" key="9">
    <source>
        <dbReference type="EMBL" id="QKX61431.1"/>
    </source>
</evidence>
<dbReference type="InterPro" id="IPR047146">
    <property type="entry name" value="Cyt_P450_E_CYP52_fungi"/>
</dbReference>
<dbReference type="Proteomes" id="UP000509510">
    <property type="component" value="Chromosome V"/>
</dbReference>
<keyword evidence="3 7" id="KW-0479">Metal-binding</keyword>
<feature type="binding site" description="axial binding residue" evidence="7">
    <location>
        <position position="432"/>
    </location>
    <ligand>
        <name>heme</name>
        <dbReference type="ChEBI" id="CHEBI:30413"/>
    </ligand>
    <ligandPart>
        <name>Fe</name>
        <dbReference type="ChEBI" id="CHEBI:18248"/>
    </ligandPart>
</feature>
<dbReference type="GeneID" id="55996067"/>
<protein>
    <recommendedName>
        <fullName evidence="11">Cytochrome P450</fullName>
    </recommendedName>
</protein>
<dbReference type="Pfam" id="PF00067">
    <property type="entry name" value="p450"/>
    <property type="match status" value="1"/>
</dbReference>
<dbReference type="EMBL" id="CP055902">
    <property type="protein sequence ID" value="QKX61431.1"/>
    <property type="molecule type" value="Genomic_DNA"/>
</dbReference>
<dbReference type="InterPro" id="IPR001128">
    <property type="entry name" value="Cyt_P450"/>
</dbReference>
<dbReference type="AlphaFoldDB" id="A0A7H8R6R7"/>
<dbReference type="GO" id="GO:0004497">
    <property type="term" value="F:monooxygenase activity"/>
    <property type="evidence" value="ECO:0007669"/>
    <property type="project" value="UniProtKB-KW"/>
</dbReference>
<name>A0A7H8R6R7_TALRU</name>
<comment type="similarity">
    <text evidence="2 8">Belongs to the cytochrome P450 family.</text>
</comment>
<evidence type="ECO:0000256" key="8">
    <source>
        <dbReference type="RuleBase" id="RU000461"/>
    </source>
</evidence>
<dbReference type="Gene3D" id="1.10.630.10">
    <property type="entry name" value="Cytochrome P450"/>
    <property type="match status" value="1"/>
</dbReference>
<organism evidence="9 10">
    <name type="scientific">Talaromyces rugulosus</name>
    <name type="common">Penicillium rugulosum</name>
    <dbReference type="NCBI Taxonomy" id="121627"/>
    <lineage>
        <taxon>Eukaryota</taxon>
        <taxon>Fungi</taxon>
        <taxon>Dikarya</taxon>
        <taxon>Ascomycota</taxon>
        <taxon>Pezizomycotina</taxon>
        <taxon>Eurotiomycetes</taxon>
        <taxon>Eurotiomycetidae</taxon>
        <taxon>Eurotiales</taxon>
        <taxon>Trichocomaceae</taxon>
        <taxon>Talaromyces</taxon>
        <taxon>Talaromyces sect. Islandici</taxon>
    </lineage>
</organism>
<keyword evidence="7 8" id="KW-0349">Heme</keyword>
<dbReference type="PANTHER" id="PTHR24287">
    <property type="entry name" value="P450, PUTATIVE (EUROFUNG)-RELATED"/>
    <property type="match status" value="1"/>
</dbReference>